<feature type="compositionally biased region" description="Polar residues" evidence="2">
    <location>
        <begin position="82"/>
        <end position="100"/>
    </location>
</feature>
<feature type="region of interest" description="Disordered" evidence="2">
    <location>
        <begin position="271"/>
        <end position="338"/>
    </location>
</feature>
<reference evidence="3" key="1">
    <citation type="journal article" date="2020" name="Stud. Mycol.">
        <title>101 Dothideomycetes genomes: a test case for predicting lifestyles and emergence of pathogens.</title>
        <authorList>
            <person name="Haridas S."/>
            <person name="Albert R."/>
            <person name="Binder M."/>
            <person name="Bloem J."/>
            <person name="Labutti K."/>
            <person name="Salamov A."/>
            <person name="Andreopoulos B."/>
            <person name="Baker S."/>
            <person name="Barry K."/>
            <person name="Bills G."/>
            <person name="Bluhm B."/>
            <person name="Cannon C."/>
            <person name="Castanera R."/>
            <person name="Culley D."/>
            <person name="Daum C."/>
            <person name="Ezra D."/>
            <person name="Gonzalez J."/>
            <person name="Henrissat B."/>
            <person name="Kuo A."/>
            <person name="Liang C."/>
            <person name="Lipzen A."/>
            <person name="Lutzoni F."/>
            <person name="Magnuson J."/>
            <person name="Mondo S."/>
            <person name="Nolan M."/>
            <person name="Ohm R."/>
            <person name="Pangilinan J."/>
            <person name="Park H.-J."/>
            <person name="Ramirez L."/>
            <person name="Alfaro M."/>
            <person name="Sun H."/>
            <person name="Tritt A."/>
            <person name="Yoshinaga Y."/>
            <person name="Zwiers L.-H."/>
            <person name="Turgeon B."/>
            <person name="Goodwin S."/>
            <person name="Spatafora J."/>
            <person name="Crous P."/>
            <person name="Grigoriev I."/>
        </authorList>
    </citation>
    <scope>NUCLEOTIDE SEQUENCE</scope>
    <source>
        <strain evidence="3">CBS 122681</strain>
    </source>
</reference>
<organism evidence="3 4">
    <name type="scientific">Lophiostoma macrostomum CBS 122681</name>
    <dbReference type="NCBI Taxonomy" id="1314788"/>
    <lineage>
        <taxon>Eukaryota</taxon>
        <taxon>Fungi</taxon>
        <taxon>Dikarya</taxon>
        <taxon>Ascomycota</taxon>
        <taxon>Pezizomycotina</taxon>
        <taxon>Dothideomycetes</taxon>
        <taxon>Pleosporomycetidae</taxon>
        <taxon>Pleosporales</taxon>
        <taxon>Lophiostomataceae</taxon>
        <taxon>Lophiostoma</taxon>
    </lineage>
</organism>
<feature type="coiled-coil region" evidence="1">
    <location>
        <begin position="187"/>
        <end position="245"/>
    </location>
</feature>
<evidence type="ECO:0000256" key="2">
    <source>
        <dbReference type="SAM" id="MobiDB-lite"/>
    </source>
</evidence>
<keyword evidence="4" id="KW-1185">Reference proteome</keyword>
<keyword evidence="1" id="KW-0175">Coiled coil</keyword>
<feature type="compositionally biased region" description="Basic and acidic residues" evidence="2">
    <location>
        <begin position="274"/>
        <end position="298"/>
    </location>
</feature>
<gene>
    <name evidence="3" type="ORF">K491DRAFT_718181</name>
</gene>
<protein>
    <submittedName>
        <fullName evidence="3">Uncharacterized protein</fullName>
    </submittedName>
</protein>
<dbReference type="AlphaFoldDB" id="A0A6A6SZU6"/>
<evidence type="ECO:0000313" key="3">
    <source>
        <dbReference type="EMBL" id="KAF2653245.1"/>
    </source>
</evidence>
<feature type="region of interest" description="Disordered" evidence="2">
    <location>
        <begin position="1"/>
        <end position="100"/>
    </location>
</feature>
<feature type="compositionally biased region" description="Polar residues" evidence="2">
    <location>
        <begin position="55"/>
        <end position="64"/>
    </location>
</feature>
<feature type="compositionally biased region" description="Basic and acidic residues" evidence="2">
    <location>
        <begin position="1"/>
        <end position="12"/>
    </location>
</feature>
<proteinExistence type="predicted"/>
<accession>A0A6A6SZU6</accession>
<sequence>MATNDVPRDPRLRSRIVSPGSKRTLSNDSHRDTEAGAEMEVESREKPYLLAGPILNSQPSSGGSTDRPASLARFISEGPDPATQSDRQLTDASYSHSSTALPVPTWRNVPQNIENKYTELLFEFQNLQVDYQKVTSENVKLASERASEAKKHAELHDKFKIMTNSHATMTHSHSKRVTEKNDLMAVKSQLLQEIAVHKRELADAKKKLAVMTDQSDRVNTSEIKIAHLEVRVTELETKNFQLETDNGGLRMRNTRLVHEKEQLLAPMRAIDQGTEVKREGERREDRRREKLKSESDRNYRHKRHRNSEHRSSSPRRTYDTFPGRQPPKGPRGDRYIGI</sequence>
<name>A0A6A6SZU6_9PLEO</name>
<evidence type="ECO:0000256" key="1">
    <source>
        <dbReference type="SAM" id="Coils"/>
    </source>
</evidence>
<dbReference type="EMBL" id="MU004384">
    <property type="protein sequence ID" value="KAF2653245.1"/>
    <property type="molecule type" value="Genomic_DNA"/>
</dbReference>
<evidence type="ECO:0000313" key="4">
    <source>
        <dbReference type="Proteomes" id="UP000799324"/>
    </source>
</evidence>
<dbReference type="Proteomes" id="UP000799324">
    <property type="component" value="Unassembled WGS sequence"/>
</dbReference>